<dbReference type="Proteomes" id="UP000684084">
    <property type="component" value="Unassembled WGS sequence"/>
</dbReference>
<organism evidence="1 2">
    <name type="scientific">Rhizophagus irregularis</name>
    <dbReference type="NCBI Taxonomy" id="588596"/>
    <lineage>
        <taxon>Eukaryota</taxon>
        <taxon>Fungi</taxon>
        <taxon>Fungi incertae sedis</taxon>
        <taxon>Mucoromycota</taxon>
        <taxon>Glomeromycotina</taxon>
        <taxon>Glomeromycetes</taxon>
        <taxon>Glomerales</taxon>
        <taxon>Glomeraceae</taxon>
        <taxon>Rhizophagus</taxon>
    </lineage>
</organism>
<gene>
    <name evidence="1" type="ORF">CHRIB12_LOCUS2</name>
</gene>
<dbReference type="OrthoDB" id="2430224at2759"/>
<dbReference type="AlphaFoldDB" id="A0A915YMW9"/>
<accession>A0A915YMW9</accession>
<protein>
    <submittedName>
        <fullName evidence="1">Uncharacterized protein</fullName>
    </submittedName>
</protein>
<reference evidence="1" key="1">
    <citation type="submission" date="2020-05" db="EMBL/GenBank/DDBJ databases">
        <authorList>
            <person name="Rincon C."/>
            <person name="Sanders R I."/>
            <person name="Robbins C."/>
            <person name="Chaturvedi A."/>
        </authorList>
    </citation>
    <scope>NUCLEOTIDE SEQUENCE</scope>
    <source>
        <strain evidence="1">CHB12</strain>
    </source>
</reference>
<name>A0A915YMW9_9GLOM</name>
<dbReference type="VEuPathDB" id="FungiDB:RhiirFUN_010828"/>
<comment type="caution">
    <text evidence="1">The sequence shown here is derived from an EMBL/GenBank/DDBJ whole genome shotgun (WGS) entry which is preliminary data.</text>
</comment>
<sequence>MVYSHDVFRKNYNVIFIKLLVPTSIDIPNKRIKLEDIGIGLIHDKTTEYLQELLSPFNEPVYCDNIDSYFKAPLQRKLAAPHYLCKEYSVYFDQEGFEFLPDVMLAVGNAMELYTGKDN</sequence>
<dbReference type="EMBL" id="CAGKOT010000001">
    <property type="protein sequence ID" value="CAB5290146.1"/>
    <property type="molecule type" value="Genomic_DNA"/>
</dbReference>
<evidence type="ECO:0000313" key="2">
    <source>
        <dbReference type="Proteomes" id="UP000684084"/>
    </source>
</evidence>
<proteinExistence type="predicted"/>
<evidence type="ECO:0000313" key="1">
    <source>
        <dbReference type="EMBL" id="CAB5290146.1"/>
    </source>
</evidence>